<dbReference type="AlphaFoldDB" id="A0A2A5JND4"/>
<evidence type="ECO:0000313" key="3">
    <source>
        <dbReference type="Proteomes" id="UP000228621"/>
    </source>
</evidence>
<dbReference type="OrthoDB" id="6284560at2"/>
<dbReference type="RefSeq" id="WP_099642795.1">
    <property type="nucleotide sequence ID" value="NZ_NKHF01000067.1"/>
</dbReference>
<proteinExistence type="predicted"/>
<name>A0A2A5JND4_PSEO7</name>
<evidence type="ECO:0000256" key="1">
    <source>
        <dbReference type="SAM" id="SignalP"/>
    </source>
</evidence>
<reference evidence="3" key="1">
    <citation type="journal article" date="2019" name="Genome Announc.">
        <title>Draft Genome Sequence of Pseudoalteromonas piscicida Strain 36Y ROTHPW, an Hypersaline Seawater Isolate from the South Coast of Sonora, Mexico.</title>
        <authorList>
            <person name="Sanchez-Diaz R."/>
            <person name="Molina-Garza Z.J."/>
            <person name="Cruz-Suarez L.E."/>
            <person name="Selvin J."/>
            <person name="Kiran G.S."/>
            <person name="Ibarra-Gamez J.C."/>
            <person name="Gomez-Gil B."/>
            <person name="Galaviz-Silva L."/>
        </authorList>
    </citation>
    <scope>NUCLEOTIDE SEQUENCE [LARGE SCALE GENOMIC DNA]</scope>
    <source>
        <strain evidence="3">36Y_RITHPW</strain>
    </source>
</reference>
<evidence type="ECO:0008006" key="4">
    <source>
        <dbReference type="Google" id="ProtNLM"/>
    </source>
</evidence>
<protein>
    <recommendedName>
        <fullName evidence="4">Auto-transporter adhesin head GIN domain-containing protein</fullName>
    </recommendedName>
</protein>
<feature type="chain" id="PRO_5011997862" description="Auto-transporter adhesin head GIN domain-containing protein" evidence="1">
    <location>
        <begin position="25"/>
        <end position="353"/>
    </location>
</feature>
<feature type="signal peptide" evidence="1">
    <location>
        <begin position="1"/>
        <end position="24"/>
    </location>
</feature>
<organism evidence="2 3">
    <name type="scientific">Pseudoalteromonas piscicida</name>
    <dbReference type="NCBI Taxonomy" id="43662"/>
    <lineage>
        <taxon>Bacteria</taxon>
        <taxon>Pseudomonadati</taxon>
        <taxon>Pseudomonadota</taxon>
        <taxon>Gammaproteobacteria</taxon>
        <taxon>Alteromonadales</taxon>
        <taxon>Pseudoalteromonadaceae</taxon>
        <taxon>Pseudoalteromonas</taxon>
    </lineage>
</organism>
<keyword evidence="1" id="KW-0732">Signal</keyword>
<dbReference type="EMBL" id="NKHF01000067">
    <property type="protein sequence ID" value="PCK30984.1"/>
    <property type="molecule type" value="Genomic_DNA"/>
</dbReference>
<keyword evidence="3" id="KW-1185">Reference proteome</keyword>
<accession>A0A2A5JND4</accession>
<gene>
    <name evidence="2" type="ORF">CEX98_14620</name>
</gene>
<dbReference type="Proteomes" id="UP000228621">
    <property type="component" value="Unassembled WGS sequence"/>
</dbReference>
<evidence type="ECO:0000313" key="2">
    <source>
        <dbReference type="EMBL" id="PCK30984.1"/>
    </source>
</evidence>
<sequence length="353" mass="37975">MKLSTSILVTSLVASAICASHAFAKDIIDSDIKRLRFLAKQVAPQSTTGSYTFTINCHTNPSLLKRAIEQVRWPVDEITFAIQGQCQGPIKIARRGITISGSDNTQDVVSAALSGVQPTILVESGSVKLNNLGLVSTAQQSSVTVTAQGMARLDNVTTQVQGTEPEYHYIVTDNSNLYLSNLNQAKVKIAGGAFAEFVSANQAMTAYVFDTANARSTQGNQFDAVQVAGNGYFLADGQSHINRLMIWSKGAAEIDQQSSVGELMMGGQTLFAAYRNSTLSGPYSFFGNVVFELEHSSATNWVTQERPHSLFSGNNAVVNGELFPSWSWQGQAPQPEQPVLKNNELAHSLSTSG</sequence>
<comment type="caution">
    <text evidence="2">The sequence shown here is derived from an EMBL/GenBank/DDBJ whole genome shotgun (WGS) entry which is preliminary data.</text>
</comment>